<evidence type="ECO:0000313" key="3">
    <source>
        <dbReference type="Proteomes" id="UP001153269"/>
    </source>
</evidence>
<protein>
    <submittedName>
        <fullName evidence="2">Uncharacterized protein</fullName>
    </submittedName>
</protein>
<organism evidence="2 3">
    <name type="scientific">Pleuronectes platessa</name>
    <name type="common">European plaice</name>
    <dbReference type="NCBI Taxonomy" id="8262"/>
    <lineage>
        <taxon>Eukaryota</taxon>
        <taxon>Metazoa</taxon>
        <taxon>Chordata</taxon>
        <taxon>Craniata</taxon>
        <taxon>Vertebrata</taxon>
        <taxon>Euteleostomi</taxon>
        <taxon>Actinopterygii</taxon>
        <taxon>Neopterygii</taxon>
        <taxon>Teleostei</taxon>
        <taxon>Neoteleostei</taxon>
        <taxon>Acanthomorphata</taxon>
        <taxon>Carangaria</taxon>
        <taxon>Pleuronectiformes</taxon>
        <taxon>Pleuronectoidei</taxon>
        <taxon>Pleuronectidae</taxon>
        <taxon>Pleuronectes</taxon>
    </lineage>
</organism>
<reference evidence="2" key="1">
    <citation type="submission" date="2020-03" db="EMBL/GenBank/DDBJ databases">
        <authorList>
            <person name="Weist P."/>
        </authorList>
    </citation>
    <scope>NUCLEOTIDE SEQUENCE</scope>
</reference>
<evidence type="ECO:0000256" key="1">
    <source>
        <dbReference type="SAM" id="MobiDB-lite"/>
    </source>
</evidence>
<evidence type="ECO:0000313" key="2">
    <source>
        <dbReference type="EMBL" id="CAB1459170.1"/>
    </source>
</evidence>
<dbReference type="Proteomes" id="UP001153269">
    <property type="component" value="Unassembled WGS sequence"/>
</dbReference>
<feature type="compositionally biased region" description="Basic and acidic residues" evidence="1">
    <location>
        <begin position="77"/>
        <end position="86"/>
    </location>
</feature>
<sequence>MAAEEKKREEQRRKEKREASVNKVEGDEGGGDLAFQCTSRNSEDIKEEEALEEEALEEEALEDCGALQPPRSSNQSREQHCRDDGGGRVGRRRAEAPQITRCNGCKLKDNTVTTETPAVPLKEFHCYFLTGVFVCPSSDK</sequence>
<accession>A0A9N7W0U8</accession>
<proteinExistence type="predicted"/>
<feature type="compositionally biased region" description="Basic and acidic residues" evidence="1">
    <location>
        <begin position="1"/>
        <end position="26"/>
    </location>
</feature>
<name>A0A9N7W0U8_PLEPL</name>
<dbReference type="AlphaFoldDB" id="A0A9N7W0U8"/>
<feature type="region of interest" description="Disordered" evidence="1">
    <location>
        <begin position="1"/>
        <end position="95"/>
    </location>
</feature>
<keyword evidence="3" id="KW-1185">Reference proteome</keyword>
<feature type="compositionally biased region" description="Acidic residues" evidence="1">
    <location>
        <begin position="45"/>
        <end position="62"/>
    </location>
</feature>
<comment type="caution">
    <text evidence="2">The sequence shown here is derived from an EMBL/GenBank/DDBJ whole genome shotgun (WGS) entry which is preliminary data.</text>
</comment>
<dbReference type="EMBL" id="CADEAL010004420">
    <property type="protein sequence ID" value="CAB1459170.1"/>
    <property type="molecule type" value="Genomic_DNA"/>
</dbReference>
<gene>
    <name evidence="2" type="ORF">PLEPLA_LOCUS47007</name>
</gene>